<gene>
    <name evidence="2" type="ORF">ENV41_01795</name>
</gene>
<accession>A0A7V3N505</accession>
<dbReference type="PANTHER" id="PTHR45947:SF3">
    <property type="entry name" value="SULFOQUINOVOSYL TRANSFERASE SQD2"/>
    <property type="match status" value="1"/>
</dbReference>
<name>A0A7V3N505_UNCC3</name>
<dbReference type="Gene3D" id="3.40.50.2000">
    <property type="entry name" value="Glycogen Phosphorylase B"/>
    <property type="match status" value="2"/>
</dbReference>
<dbReference type="EMBL" id="DTGG01000060">
    <property type="protein sequence ID" value="HFZ08848.1"/>
    <property type="molecule type" value="Genomic_DNA"/>
</dbReference>
<evidence type="ECO:0000313" key="2">
    <source>
        <dbReference type="EMBL" id="HFZ08848.1"/>
    </source>
</evidence>
<dbReference type="Pfam" id="PF00534">
    <property type="entry name" value="Glycos_transf_1"/>
    <property type="match status" value="1"/>
</dbReference>
<keyword evidence="2" id="KW-0808">Transferase</keyword>
<proteinExistence type="predicted"/>
<dbReference type="SUPFAM" id="SSF53756">
    <property type="entry name" value="UDP-Glycosyltransferase/glycogen phosphorylase"/>
    <property type="match status" value="1"/>
</dbReference>
<protein>
    <submittedName>
        <fullName evidence="2">Glycosyltransferase family 1 protein</fullName>
    </submittedName>
</protein>
<sequence>MTSRKINLLIIGNFPSHPSTEAFLRKYLKIMDNLFDKIYLFSGDCPEHFKKRVSWNDTRSLVATDGALSTLRLRVYYFILREFKTLFLFRKLLKKEKIDTVVVLGYSLLGLIYIKTKRKKIILHKGGKPFVLSFNILKELSKIHFEYFHYWIADIIAVEDKECILFQNLQQFTQKVVIIPLFIEENLFSYKIPFSERKCRIGYVSSLVTEKGINEFLESIPEILKERNDLEIIIGGEGPLQSTVEKKCNKYINVKFLGWIPHENLSNYLNELRLLVFPSYSEGVPNIVLEAMACGTPVLATPVGGIPGIIKDGDTGFLLKSNSSAHIAAKVIELINMPNLLGKVSTNAYVYVRENFSFEKTIAIWQKTIAKLV</sequence>
<feature type="domain" description="Glycosyl transferase family 1" evidence="1">
    <location>
        <begin position="193"/>
        <end position="349"/>
    </location>
</feature>
<reference evidence="2" key="1">
    <citation type="journal article" date="2020" name="mSystems">
        <title>Genome- and Community-Level Interaction Insights into Carbon Utilization and Element Cycling Functions of Hydrothermarchaeota in Hydrothermal Sediment.</title>
        <authorList>
            <person name="Zhou Z."/>
            <person name="Liu Y."/>
            <person name="Xu W."/>
            <person name="Pan J."/>
            <person name="Luo Z.H."/>
            <person name="Li M."/>
        </authorList>
    </citation>
    <scope>NUCLEOTIDE SEQUENCE [LARGE SCALE GENOMIC DNA]</scope>
    <source>
        <strain evidence="2">SpSt-757</strain>
    </source>
</reference>
<dbReference type="CDD" id="cd03801">
    <property type="entry name" value="GT4_PimA-like"/>
    <property type="match status" value="1"/>
</dbReference>
<dbReference type="InterPro" id="IPR001296">
    <property type="entry name" value="Glyco_trans_1"/>
</dbReference>
<dbReference type="PANTHER" id="PTHR45947">
    <property type="entry name" value="SULFOQUINOVOSYL TRANSFERASE SQD2"/>
    <property type="match status" value="1"/>
</dbReference>
<dbReference type="InterPro" id="IPR050194">
    <property type="entry name" value="Glycosyltransferase_grp1"/>
</dbReference>
<dbReference type="AlphaFoldDB" id="A0A7V3N505"/>
<comment type="caution">
    <text evidence="2">The sequence shown here is derived from an EMBL/GenBank/DDBJ whole genome shotgun (WGS) entry which is preliminary data.</text>
</comment>
<evidence type="ECO:0000259" key="1">
    <source>
        <dbReference type="Pfam" id="PF00534"/>
    </source>
</evidence>
<organism evidence="2">
    <name type="scientific">candidate division CPR3 bacterium</name>
    <dbReference type="NCBI Taxonomy" id="2268181"/>
    <lineage>
        <taxon>Bacteria</taxon>
        <taxon>Bacteria division CPR3</taxon>
    </lineage>
</organism>
<dbReference type="GO" id="GO:0016757">
    <property type="term" value="F:glycosyltransferase activity"/>
    <property type="evidence" value="ECO:0007669"/>
    <property type="project" value="InterPro"/>
</dbReference>